<dbReference type="Gene3D" id="3.40.50.2000">
    <property type="entry name" value="Glycogen Phosphorylase B"/>
    <property type="match status" value="2"/>
</dbReference>
<dbReference type="KEGG" id="fnf:BSQ88_01730"/>
<dbReference type="PANTHER" id="PTHR46401:SF8">
    <property type="entry name" value="BLL6006 PROTEIN"/>
    <property type="match status" value="1"/>
</dbReference>
<dbReference type="EMBL" id="LVEA01000031">
    <property type="protein sequence ID" value="KYL04415.1"/>
    <property type="molecule type" value="Genomic_DNA"/>
</dbReference>
<evidence type="ECO:0000313" key="3">
    <source>
        <dbReference type="Proteomes" id="UP000075816"/>
    </source>
</evidence>
<keyword evidence="2" id="KW-0808">Transferase</keyword>
<dbReference type="Proteomes" id="UP000075816">
    <property type="component" value="Unassembled WGS sequence"/>
</dbReference>
<dbReference type="InterPro" id="IPR001296">
    <property type="entry name" value="Glyco_trans_1"/>
</dbReference>
<accession>A0A162IT55</accession>
<dbReference type="PANTHER" id="PTHR46401">
    <property type="entry name" value="GLYCOSYLTRANSFERASE WBBK-RELATED"/>
    <property type="match status" value="1"/>
</dbReference>
<proteinExistence type="predicted"/>
<dbReference type="CDD" id="cd03811">
    <property type="entry name" value="GT4_GT28_WabH-like"/>
    <property type="match status" value="1"/>
</dbReference>
<dbReference type="GO" id="GO:0016757">
    <property type="term" value="F:glycosyltransferase activity"/>
    <property type="evidence" value="ECO:0007669"/>
    <property type="project" value="InterPro"/>
</dbReference>
<name>A0A162IT55_9FUSO</name>
<dbReference type="RefSeq" id="WP_005958887.1">
    <property type="nucleotide sequence ID" value="NZ_CAXOUJ010000028.1"/>
</dbReference>
<sequence>MKKRMLFRSGSLGMGGLEKVLVQTLQILSSSEWDISLLLTHDEKEKNILEKEVPKNISYSFLNDNNFLKKLEYSQLRKKQSLYHKLKYLYFLYKARKNSLQKTKEYIKKYGPFDIFIDYDGGAMKYIHQISIPEKVVFFHSSPSQAITKKGKQKRYQKRLRKYTKIIAICDAMKEELQEMFPSLSDKIFRIYNPFLFEKINSLQYDISSLSENEKRLLSDSYCLMVSRLDTSQKDFDTLFHAFYKAKKEGLQDKLYLIGEGVAEKELKEKVHKLGLEKEILFLGLQKNPYPWMTHSKLLVHSSRAEGFGLVLVEALACGRMVITSDCPVGPREILNHESCGVLFSVGNIEQLKNQLLLFLENSELRKEYERHIPESISRFDSKAILQAYQKLFL</sequence>
<evidence type="ECO:0000259" key="1">
    <source>
        <dbReference type="Pfam" id="PF00534"/>
    </source>
</evidence>
<organism evidence="2 3">
    <name type="scientific">Fusobacterium necrophorum subsp. funduliforme</name>
    <dbReference type="NCBI Taxonomy" id="143387"/>
    <lineage>
        <taxon>Bacteria</taxon>
        <taxon>Fusobacteriati</taxon>
        <taxon>Fusobacteriota</taxon>
        <taxon>Fusobacteriia</taxon>
        <taxon>Fusobacteriales</taxon>
        <taxon>Fusobacteriaceae</taxon>
        <taxon>Fusobacterium</taxon>
    </lineage>
</organism>
<gene>
    <name evidence="2" type="ORF">A2J07_03625</name>
</gene>
<dbReference type="eggNOG" id="COG0438">
    <property type="taxonomic scope" value="Bacteria"/>
</dbReference>
<protein>
    <submittedName>
        <fullName evidence="2">Glycosyl transferase</fullName>
    </submittedName>
</protein>
<dbReference type="SUPFAM" id="SSF53756">
    <property type="entry name" value="UDP-Glycosyltransferase/glycogen phosphorylase"/>
    <property type="match status" value="1"/>
</dbReference>
<reference evidence="2 3" key="1">
    <citation type="submission" date="2016-03" db="EMBL/GenBank/DDBJ databases">
        <title>Comparative genomics of human isolates of Fusobacterium necrophorum.</title>
        <authorList>
            <person name="Jensen A."/>
            <person name="Bank S."/>
            <person name="Andersen P.S."/>
            <person name="Kristensen L.H."/>
            <person name="Prag J."/>
        </authorList>
    </citation>
    <scope>NUCLEOTIDE SEQUENCE [LARGE SCALE GENOMIC DNA]</scope>
    <source>
        <strain evidence="2 3">LS_1264</strain>
    </source>
</reference>
<dbReference type="Pfam" id="PF00534">
    <property type="entry name" value="Glycos_transf_1"/>
    <property type="match status" value="1"/>
</dbReference>
<dbReference type="AlphaFoldDB" id="A0A162IT55"/>
<feature type="domain" description="Glycosyl transferase family 1" evidence="1">
    <location>
        <begin position="220"/>
        <end position="370"/>
    </location>
</feature>
<comment type="caution">
    <text evidence="2">The sequence shown here is derived from an EMBL/GenBank/DDBJ whole genome shotgun (WGS) entry which is preliminary data.</text>
</comment>
<evidence type="ECO:0000313" key="2">
    <source>
        <dbReference type="EMBL" id="KYL04415.1"/>
    </source>
</evidence>